<reference evidence="1" key="1">
    <citation type="submission" date="2018-05" db="EMBL/GenBank/DDBJ databases">
        <authorList>
            <person name="Lanie J.A."/>
            <person name="Ng W.-L."/>
            <person name="Kazmierczak K.M."/>
            <person name="Andrzejewski T.M."/>
            <person name="Davidsen T.M."/>
            <person name="Wayne K.J."/>
            <person name="Tettelin H."/>
            <person name="Glass J.I."/>
            <person name="Rusch D."/>
            <person name="Podicherti R."/>
            <person name="Tsui H.-C.T."/>
            <person name="Winkler M.E."/>
        </authorList>
    </citation>
    <scope>NUCLEOTIDE SEQUENCE</scope>
</reference>
<sequence length="36" mass="4474">MHQLWIAHITDFTILFFIRKPWLGKNYKPREMGKAW</sequence>
<proteinExistence type="predicted"/>
<protein>
    <submittedName>
        <fullName evidence="1">Uncharacterized protein</fullName>
    </submittedName>
</protein>
<gene>
    <name evidence="1" type="ORF">METZ01_LOCUS274188</name>
</gene>
<organism evidence="1">
    <name type="scientific">marine metagenome</name>
    <dbReference type="NCBI Taxonomy" id="408172"/>
    <lineage>
        <taxon>unclassified sequences</taxon>
        <taxon>metagenomes</taxon>
        <taxon>ecological metagenomes</taxon>
    </lineage>
</organism>
<name>A0A382K8V9_9ZZZZ</name>
<dbReference type="AlphaFoldDB" id="A0A382K8V9"/>
<accession>A0A382K8V9</accession>
<dbReference type="EMBL" id="UINC01079383">
    <property type="protein sequence ID" value="SVC21334.1"/>
    <property type="molecule type" value="Genomic_DNA"/>
</dbReference>
<evidence type="ECO:0000313" key="1">
    <source>
        <dbReference type="EMBL" id="SVC21334.1"/>
    </source>
</evidence>